<comment type="caution">
    <text evidence="2">The sequence shown here is derived from an EMBL/GenBank/DDBJ whole genome shotgun (WGS) entry which is preliminary data.</text>
</comment>
<dbReference type="RefSeq" id="WP_131501604.1">
    <property type="nucleotide sequence ID" value="NZ_CP180627.1"/>
</dbReference>
<keyword evidence="1" id="KW-0812">Transmembrane</keyword>
<feature type="transmembrane region" description="Helical" evidence="1">
    <location>
        <begin position="6"/>
        <end position="26"/>
    </location>
</feature>
<dbReference type="EMBL" id="JACCPP010000038">
    <property type="protein sequence ID" value="MBI1709051.1"/>
    <property type="molecule type" value="Genomic_DNA"/>
</dbReference>
<feature type="transmembrane region" description="Helical" evidence="1">
    <location>
        <begin position="46"/>
        <end position="68"/>
    </location>
</feature>
<dbReference type="Proteomes" id="UP001194414">
    <property type="component" value="Unassembled WGS sequence"/>
</dbReference>
<proteinExistence type="predicted"/>
<keyword evidence="1" id="KW-1133">Transmembrane helix</keyword>
<name>A0AAW4DP45_9LACO</name>
<dbReference type="AlphaFoldDB" id="A0AAW4DP45"/>
<evidence type="ECO:0000256" key="1">
    <source>
        <dbReference type="SAM" id="Phobius"/>
    </source>
</evidence>
<evidence type="ECO:0000313" key="2">
    <source>
        <dbReference type="EMBL" id="MBI1709051.1"/>
    </source>
</evidence>
<sequence>MVEIITWIDLLLLVLCAIITYCWMGYTMSLTKENYQQKYERNKIKLRWATIGSLLMFAITIGLGFYGLTLC</sequence>
<organism evidence="2 3">
    <name type="scientific">Lactobacillus crispatus</name>
    <dbReference type="NCBI Taxonomy" id="47770"/>
    <lineage>
        <taxon>Bacteria</taxon>
        <taxon>Bacillati</taxon>
        <taxon>Bacillota</taxon>
        <taxon>Bacilli</taxon>
        <taxon>Lactobacillales</taxon>
        <taxon>Lactobacillaceae</taxon>
        <taxon>Lactobacillus</taxon>
    </lineage>
</organism>
<keyword evidence="1" id="KW-0472">Membrane</keyword>
<gene>
    <name evidence="2" type="ORF">HYQ56_2048</name>
</gene>
<protein>
    <submittedName>
        <fullName evidence="2">Uncharacterized protein</fullName>
    </submittedName>
</protein>
<evidence type="ECO:0000313" key="3">
    <source>
        <dbReference type="Proteomes" id="UP001194414"/>
    </source>
</evidence>
<reference evidence="2" key="1">
    <citation type="submission" date="2020-07" db="EMBL/GenBank/DDBJ databases">
        <title>Comparative genomics analyses of Lactobacillus crispatus isolated from different ecological niches.</title>
        <authorList>
            <person name="Mancino W."/>
            <person name="Mancabelli L."/>
            <person name="Lugli G.A."/>
            <person name="Milani C."/>
            <person name="Viappiani A."/>
            <person name="Anzalone R."/>
            <person name="Longhi G."/>
            <person name="Ventura M."/>
            <person name="Turroni F."/>
        </authorList>
    </citation>
    <scope>NUCLEOTIDE SEQUENCE</scope>
    <source>
        <strain evidence="2">LB65</strain>
    </source>
</reference>
<accession>A0AAW4DP45</accession>